<dbReference type="InterPro" id="IPR024983">
    <property type="entry name" value="CHAT_dom"/>
</dbReference>
<comment type="caution">
    <text evidence="3">The sequence shown here is derived from an EMBL/GenBank/DDBJ whole genome shotgun (WGS) entry which is preliminary data.</text>
</comment>
<gene>
    <name evidence="3" type="ORF">ENH87_04335</name>
</gene>
<dbReference type="InterPro" id="IPR011990">
    <property type="entry name" value="TPR-like_helical_dom_sf"/>
</dbReference>
<dbReference type="Gene3D" id="1.25.40.10">
    <property type="entry name" value="Tetratricopeptide repeat domain"/>
    <property type="match status" value="2"/>
</dbReference>
<reference evidence="3" key="1">
    <citation type="journal article" date="2020" name="mSystems">
        <title>Genome- and Community-Level Interaction Insights into Carbon Utilization and Element Cycling Functions of Hydrothermarchaeota in Hydrothermal Sediment.</title>
        <authorList>
            <person name="Zhou Z."/>
            <person name="Liu Y."/>
            <person name="Xu W."/>
            <person name="Pan J."/>
            <person name="Luo Z.H."/>
            <person name="Li M."/>
        </authorList>
    </citation>
    <scope>NUCLEOTIDE SEQUENCE [LARGE SCALE GENOMIC DNA]</scope>
    <source>
        <strain evidence="3">HyVt-345</strain>
    </source>
</reference>
<evidence type="ECO:0000256" key="1">
    <source>
        <dbReference type="SAM" id="Phobius"/>
    </source>
</evidence>
<keyword evidence="1" id="KW-0472">Membrane</keyword>
<dbReference type="AlphaFoldDB" id="A0A831QK35"/>
<dbReference type="SMART" id="SM00028">
    <property type="entry name" value="TPR"/>
    <property type="match status" value="6"/>
</dbReference>
<evidence type="ECO:0000259" key="2">
    <source>
        <dbReference type="Pfam" id="PF12770"/>
    </source>
</evidence>
<proteinExistence type="predicted"/>
<dbReference type="SUPFAM" id="SSF48452">
    <property type="entry name" value="TPR-like"/>
    <property type="match status" value="1"/>
</dbReference>
<dbReference type="PANTHER" id="PTHR10098">
    <property type="entry name" value="RAPSYN-RELATED"/>
    <property type="match status" value="1"/>
</dbReference>
<organism evidence="3">
    <name type="scientific">Pricia antarctica</name>
    <dbReference type="NCBI Taxonomy" id="641691"/>
    <lineage>
        <taxon>Bacteria</taxon>
        <taxon>Pseudomonadati</taxon>
        <taxon>Bacteroidota</taxon>
        <taxon>Flavobacteriia</taxon>
        <taxon>Flavobacteriales</taxon>
        <taxon>Flavobacteriaceae</taxon>
        <taxon>Pricia</taxon>
    </lineage>
</organism>
<feature type="transmembrane region" description="Helical" evidence="1">
    <location>
        <begin position="909"/>
        <end position="928"/>
    </location>
</feature>
<evidence type="ECO:0000313" key="3">
    <source>
        <dbReference type="EMBL" id="HEA20124.1"/>
    </source>
</evidence>
<dbReference type="Pfam" id="PF12770">
    <property type="entry name" value="CHAT"/>
    <property type="match status" value="1"/>
</dbReference>
<keyword evidence="1" id="KW-1133">Transmembrane helix</keyword>
<dbReference type="EMBL" id="DRGL01000021">
    <property type="protein sequence ID" value="HEA20124.1"/>
    <property type="molecule type" value="Genomic_DNA"/>
</dbReference>
<dbReference type="InterPro" id="IPR019734">
    <property type="entry name" value="TPR_rpt"/>
</dbReference>
<feature type="domain" description="CHAT" evidence="2">
    <location>
        <begin position="620"/>
        <end position="899"/>
    </location>
</feature>
<sequence length="933" mass="105767">MNSIYWPSVMKAIFSTYLIPILFLLPFSSNAQVKTKSIDLNYYEQKAMQHYYYERDSAYFYFDKILQIANLKKDLNLKIETLLNTTGVASYHYDLARMGEDLRKLDTLLNDKNADLLSEFREQQNILLYYTGDYQLKLLEYSNAIDSFETIVENFKNTPDSLLTETISSLESVAYSFLGKIYMLEGKFELADKLYRRNIRNILAAETPDLESLYGHYNLLAEVLMQKGKYREANQYLLKTFGYNQNQNNVNSVITSAFNIAENYNALSQRDSALFFLEKAKSNFENKPLFYPKYHLRKAAIYKSNGEFDFALTHLANAVEIIQKEFPNTKNSDLPIAMNEIGIIENEMNCPEKAIVYFDQALEKAIENSKWNRYSLEILKNKAMVLNRMGSQTDLKYALQIVAQATKLLDHLKPSFKSREDKLFLIENAFPLFEMGLEAAYGAVKITGNEDFIDIAFEQMEKSKSILLLEALLASKATEFTNVPASLLEKERRLKSEITFTERELNTALSDTGTIEDHLFAVENEYRQLAEDIETNYKTYYNLKFNTKVVSLNEVQGKLKEDEKLISYFYGNQAIYAIGISKNVKNLIKIPIHSTFITRIEHMRHLLSNPKSDVDTLAKASHELYKIILEPFVKLSDATKLTIIADGPLNYIPFGALNTSDSGISYLIERHSVSYASSATLLEQLNGSLPNTDVLAFAPSFDGAVEVGTDRSKLLPLPNNEKEVAQVLQSFDGKSYLGKNASLENFKMELDDFGVLHLATHAIFDDAAPEYSYLAFSHNNGSTDEKVLFTADLYNLKTDAALVTLSACETSIGELRRGEGFLSLARGFFFSGAKSIASTLWKVNDASSSEIMGDFYKALSVGEAKDEALRQAKLLFMESNAQNARKHPYYWAGYIVSGNNSPIAKSGTYWPWFLIGILVTGSILAYSYRKISA</sequence>
<keyword evidence="1" id="KW-0812">Transmembrane</keyword>
<protein>
    <submittedName>
        <fullName evidence="3">CHAT domain-containing protein</fullName>
    </submittedName>
</protein>
<dbReference type="Proteomes" id="UP000886191">
    <property type="component" value="Unassembled WGS sequence"/>
</dbReference>
<accession>A0A831QK35</accession>
<name>A0A831QK35_9FLAO</name>